<keyword evidence="1" id="KW-1133">Transmembrane helix</keyword>
<evidence type="ECO:0008006" key="4">
    <source>
        <dbReference type="Google" id="ProtNLM"/>
    </source>
</evidence>
<dbReference type="OrthoDB" id="5854584at2759"/>
<feature type="transmembrane region" description="Helical" evidence="1">
    <location>
        <begin position="102"/>
        <end position="122"/>
    </location>
</feature>
<dbReference type="InterPro" id="IPR039632">
    <property type="entry name" value="TMEM42"/>
</dbReference>
<proteinExistence type="predicted"/>
<keyword evidence="1" id="KW-0472">Membrane</keyword>
<evidence type="ECO:0000256" key="1">
    <source>
        <dbReference type="SAM" id="Phobius"/>
    </source>
</evidence>
<dbReference type="PANTHER" id="PTHR31965:SF1">
    <property type="entry name" value="TRANSMEMBRANE PROTEIN 42"/>
    <property type="match status" value="1"/>
</dbReference>
<evidence type="ECO:0000313" key="2">
    <source>
        <dbReference type="EMBL" id="KAG2197790.1"/>
    </source>
</evidence>
<dbReference type="EMBL" id="JAEPRC010000416">
    <property type="protein sequence ID" value="KAG2197790.1"/>
    <property type="molecule type" value="Genomic_DNA"/>
</dbReference>
<feature type="transmembrane region" description="Helical" evidence="1">
    <location>
        <begin position="21"/>
        <end position="42"/>
    </location>
</feature>
<name>A0A8H7QU40_9FUNG</name>
<evidence type="ECO:0000313" key="3">
    <source>
        <dbReference type="Proteomes" id="UP000650833"/>
    </source>
</evidence>
<keyword evidence="1" id="KW-0812">Transmembrane</keyword>
<comment type="caution">
    <text evidence="2">The sequence shown here is derived from an EMBL/GenBank/DDBJ whole genome shotgun (WGS) entry which is preliminary data.</text>
</comment>
<dbReference type="AlphaFoldDB" id="A0A8H7QU40"/>
<organism evidence="2 3">
    <name type="scientific">Mucor plumbeus</name>
    <dbReference type="NCBI Taxonomy" id="97098"/>
    <lineage>
        <taxon>Eukaryota</taxon>
        <taxon>Fungi</taxon>
        <taxon>Fungi incertae sedis</taxon>
        <taxon>Mucoromycota</taxon>
        <taxon>Mucoromycotina</taxon>
        <taxon>Mucoromycetes</taxon>
        <taxon>Mucorales</taxon>
        <taxon>Mucorineae</taxon>
        <taxon>Mucoraceae</taxon>
        <taxon>Mucor</taxon>
    </lineage>
</organism>
<dbReference type="SUPFAM" id="SSF103481">
    <property type="entry name" value="Multidrug resistance efflux transporter EmrE"/>
    <property type="match status" value="1"/>
</dbReference>
<feature type="non-terminal residue" evidence="2">
    <location>
        <position position="1"/>
    </location>
</feature>
<protein>
    <recommendedName>
        <fullName evidence="4">EamA domain-containing protein</fullName>
    </recommendedName>
</protein>
<dbReference type="Proteomes" id="UP000650833">
    <property type="component" value="Unassembled WGS sequence"/>
</dbReference>
<keyword evidence="3" id="KW-1185">Reference proteome</keyword>
<dbReference type="PANTHER" id="PTHR31965">
    <property type="entry name" value="TRANSMEMBRANE PROTEIN 42"/>
    <property type="match status" value="1"/>
</dbReference>
<gene>
    <name evidence="2" type="ORF">INT46_009487</name>
</gene>
<feature type="transmembrane region" description="Helical" evidence="1">
    <location>
        <begin position="68"/>
        <end position="90"/>
    </location>
</feature>
<accession>A0A8H7QU40</accession>
<dbReference type="Gene3D" id="1.10.3730.20">
    <property type="match status" value="1"/>
</dbReference>
<dbReference type="InterPro" id="IPR037185">
    <property type="entry name" value="EmrE-like"/>
</dbReference>
<feature type="transmembrane region" description="Helical" evidence="1">
    <location>
        <begin position="128"/>
        <end position="145"/>
    </location>
</feature>
<sequence>CNVQVETHVLSMANTTPSSSFIPFAIISGFFAALSSVFAKLFSDERTTLFYSYISGQFNLVPEKTSLLVIRGVCFILIFGCNSVMWTTFTKALNAATSSVQVSIVNGAVNFSASAILGYLVFNEPLALRWWIGASFILAGTILLSQSQKRLEEQEKNIDKKND</sequence>
<reference evidence="2" key="1">
    <citation type="submission" date="2020-12" db="EMBL/GenBank/DDBJ databases">
        <title>Metabolic potential, ecology and presence of endohyphal bacteria is reflected in genomic diversity of Mucoromycotina.</title>
        <authorList>
            <person name="Muszewska A."/>
            <person name="Okrasinska A."/>
            <person name="Steczkiewicz K."/>
            <person name="Drgas O."/>
            <person name="Orlowska M."/>
            <person name="Perlinska-Lenart U."/>
            <person name="Aleksandrzak-Piekarczyk T."/>
            <person name="Szatraj K."/>
            <person name="Zielenkiewicz U."/>
            <person name="Pilsyk S."/>
            <person name="Malc E."/>
            <person name="Mieczkowski P."/>
            <person name="Kruszewska J.S."/>
            <person name="Biernat P."/>
            <person name="Pawlowska J."/>
        </authorList>
    </citation>
    <scope>NUCLEOTIDE SEQUENCE</scope>
    <source>
        <strain evidence="2">CBS 226.32</strain>
    </source>
</reference>